<gene>
    <name evidence="9" type="ORF">H8718_18880</name>
</gene>
<evidence type="ECO:0000313" key="10">
    <source>
        <dbReference type="Proteomes" id="UP000655830"/>
    </source>
</evidence>
<dbReference type="SUPFAM" id="SSF161098">
    <property type="entry name" value="MetI-like"/>
    <property type="match status" value="1"/>
</dbReference>
<evidence type="ECO:0000256" key="7">
    <source>
        <dbReference type="RuleBase" id="RU363032"/>
    </source>
</evidence>
<evidence type="ECO:0000256" key="5">
    <source>
        <dbReference type="ARBA" id="ARBA00022989"/>
    </source>
</evidence>
<feature type="transmembrane region" description="Helical" evidence="7">
    <location>
        <begin position="21"/>
        <end position="44"/>
    </location>
</feature>
<dbReference type="Gene3D" id="1.10.3720.10">
    <property type="entry name" value="MetI-like"/>
    <property type="match status" value="1"/>
</dbReference>
<comment type="caution">
    <text evidence="9">The sequence shown here is derived from an EMBL/GenBank/DDBJ whole genome shotgun (WGS) entry which is preliminary data.</text>
</comment>
<proteinExistence type="inferred from homology"/>
<comment type="subcellular location">
    <subcellularLocation>
        <location evidence="1 7">Cell membrane</location>
        <topology evidence="1 7">Multi-pass membrane protein</topology>
    </subcellularLocation>
</comment>
<feature type="transmembrane region" description="Helical" evidence="7">
    <location>
        <begin position="191"/>
        <end position="213"/>
    </location>
</feature>
<name>A0A926ENY3_9FIRM</name>
<dbReference type="InterPro" id="IPR000515">
    <property type="entry name" value="MetI-like"/>
</dbReference>
<dbReference type="GO" id="GO:0005886">
    <property type="term" value="C:plasma membrane"/>
    <property type="evidence" value="ECO:0007669"/>
    <property type="project" value="UniProtKB-SubCell"/>
</dbReference>
<evidence type="ECO:0000256" key="6">
    <source>
        <dbReference type="ARBA" id="ARBA00023136"/>
    </source>
</evidence>
<dbReference type="InterPro" id="IPR035906">
    <property type="entry name" value="MetI-like_sf"/>
</dbReference>
<feature type="transmembrane region" description="Helical" evidence="7">
    <location>
        <begin position="86"/>
        <end position="105"/>
    </location>
</feature>
<evidence type="ECO:0000313" key="9">
    <source>
        <dbReference type="EMBL" id="MBC8581552.1"/>
    </source>
</evidence>
<dbReference type="RefSeq" id="WP_249334528.1">
    <property type="nucleotide sequence ID" value="NZ_JACRSY010000059.1"/>
</dbReference>
<keyword evidence="3" id="KW-1003">Cell membrane</keyword>
<dbReference type="CDD" id="cd06261">
    <property type="entry name" value="TM_PBP2"/>
    <property type="match status" value="1"/>
</dbReference>
<feature type="transmembrane region" description="Helical" evidence="7">
    <location>
        <begin position="149"/>
        <end position="170"/>
    </location>
</feature>
<sequence length="302" mass="33793">MRALISSDFRRQSKGDKLFDIMNYIILSVILLVVLYPLIFIVVASVSEPDAVARGEVWLLPVGLNIDGYKEVLKNTDIWQGYANTIKYTVTGTLLNVCLTIPAAYALSRKELVGRNLLMGMITFTMFFGGGLIPTYLLVSGLHLNNTMWALIIPGAISVYNLIISRSYFVSNIPEELFEAGQMDGCSYFKFFFSVVLPLAKPILGVIVLMYAVGHWNSYFNALIYLRDRQLYPLQVILREILIQQEASMSMGGSAASVMEQQRIADMLKYGVIIVSTLPILCVYPFIQKYFVKGMMIGSVKG</sequence>
<dbReference type="GO" id="GO:0055085">
    <property type="term" value="P:transmembrane transport"/>
    <property type="evidence" value="ECO:0007669"/>
    <property type="project" value="InterPro"/>
</dbReference>
<keyword evidence="2 7" id="KW-0813">Transport</keyword>
<dbReference type="EMBL" id="JACRSY010000059">
    <property type="protein sequence ID" value="MBC8581552.1"/>
    <property type="molecule type" value="Genomic_DNA"/>
</dbReference>
<protein>
    <submittedName>
        <fullName evidence="9">Carbohydrate ABC transporter permease</fullName>
    </submittedName>
</protein>
<dbReference type="Pfam" id="PF00528">
    <property type="entry name" value="BPD_transp_1"/>
    <property type="match status" value="1"/>
</dbReference>
<dbReference type="PROSITE" id="PS50928">
    <property type="entry name" value="ABC_TM1"/>
    <property type="match status" value="1"/>
</dbReference>
<keyword evidence="10" id="KW-1185">Reference proteome</keyword>
<feature type="domain" description="ABC transmembrane type-1" evidence="8">
    <location>
        <begin position="82"/>
        <end position="285"/>
    </location>
</feature>
<organism evidence="9 10">
    <name type="scientific">Zhenhengia yiwuensis</name>
    <dbReference type="NCBI Taxonomy" id="2763666"/>
    <lineage>
        <taxon>Bacteria</taxon>
        <taxon>Bacillati</taxon>
        <taxon>Bacillota</taxon>
        <taxon>Clostridia</taxon>
        <taxon>Lachnospirales</taxon>
        <taxon>Lachnospiraceae</taxon>
        <taxon>Zhenhengia</taxon>
    </lineage>
</organism>
<dbReference type="PANTHER" id="PTHR43744">
    <property type="entry name" value="ABC TRANSPORTER PERMEASE PROTEIN MG189-RELATED-RELATED"/>
    <property type="match status" value="1"/>
</dbReference>
<reference evidence="9" key="1">
    <citation type="submission" date="2020-08" db="EMBL/GenBank/DDBJ databases">
        <title>Genome public.</title>
        <authorList>
            <person name="Liu C."/>
            <person name="Sun Q."/>
        </authorList>
    </citation>
    <scope>NUCLEOTIDE SEQUENCE</scope>
    <source>
        <strain evidence="9">NSJ-12</strain>
    </source>
</reference>
<keyword evidence="6 7" id="KW-0472">Membrane</keyword>
<dbReference type="Proteomes" id="UP000655830">
    <property type="component" value="Unassembled WGS sequence"/>
</dbReference>
<evidence type="ECO:0000256" key="1">
    <source>
        <dbReference type="ARBA" id="ARBA00004651"/>
    </source>
</evidence>
<comment type="similarity">
    <text evidence="7">Belongs to the binding-protein-dependent transport system permease family.</text>
</comment>
<accession>A0A926ENY3</accession>
<feature type="transmembrane region" description="Helical" evidence="7">
    <location>
        <begin position="117"/>
        <end position="137"/>
    </location>
</feature>
<evidence type="ECO:0000256" key="3">
    <source>
        <dbReference type="ARBA" id="ARBA00022475"/>
    </source>
</evidence>
<feature type="transmembrane region" description="Helical" evidence="7">
    <location>
        <begin position="267"/>
        <end position="287"/>
    </location>
</feature>
<evidence type="ECO:0000256" key="2">
    <source>
        <dbReference type="ARBA" id="ARBA00022448"/>
    </source>
</evidence>
<evidence type="ECO:0000259" key="8">
    <source>
        <dbReference type="PROSITE" id="PS50928"/>
    </source>
</evidence>
<dbReference type="AlphaFoldDB" id="A0A926ENY3"/>
<evidence type="ECO:0000256" key="4">
    <source>
        <dbReference type="ARBA" id="ARBA00022692"/>
    </source>
</evidence>
<keyword evidence="4 7" id="KW-0812">Transmembrane</keyword>
<keyword evidence="5 7" id="KW-1133">Transmembrane helix</keyword>
<dbReference type="PANTHER" id="PTHR43744:SF9">
    <property type="entry name" value="POLYGALACTURONAN_RHAMNOGALACTURONAN TRANSPORT SYSTEM PERMEASE PROTEIN YTCP"/>
    <property type="match status" value="1"/>
</dbReference>